<evidence type="ECO:0000256" key="1">
    <source>
        <dbReference type="ARBA" id="ARBA00004141"/>
    </source>
</evidence>
<name>A0A8J5F119_ZINOF</name>
<feature type="transmembrane region" description="Helical" evidence="11">
    <location>
        <begin position="122"/>
        <end position="141"/>
    </location>
</feature>
<comment type="subcellular location">
    <subcellularLocation>
        <location evidence="1">Membrane</location>
        <topology evidence="1">Multi-pass membrane protein</topology>
    </subcellularLocation>
</comment>
<evidence type="ECO:0000256" key="9">
    <source>
        <dbReference type="SAM" id="Coils"/>
    </source>
</evidence>
<keyword evidence="7 11" id="KW-0472">Membrane</keyword>
<evidence type="ECO:0000313" key="14">
    <source>
        <dbReference type="Proteomes" id="UP000734854"/>
    </source>
</evidence>
<dbReference type="InterPro" id="IPR030184">
    <property type="entry name" value="WAT1-related"/>
</dbReference>
<evidence type="ECO:0000259" key="12">
    <source>
        <dbReference type="Pfam" id="PF00892"/>
    </source>
</evidence>
<dbReference type="InterPro" id="IPR016024">
    <property type="entry name" value="ARM-type_fold"/>
</dbReference>
<feature type="coiled-coil region" evidence="9">
    <location>
        <begin position="746"/>
        <end position="801"/>
    </location>
</feature>
<dbReference type="InterPro" id="IPR001313">
    <property type="entry name" value="Pumilio_RNA-bd_rpt"/>
</dbReference>
<accession>A0A8J5F119</accession>
<dbReference type="Gene3D" id="1.25.10.10">
    <property type="entry name" value="Leucine-rich Repeat Variant"/>
    <property type="match status" value="1"/>
</dbReference>
<evidence type="ECO:0000256" key="2">
    <source>
        <dbReference type="ARBA" id="ARBA00007635"/>
    </source>
</evidence>
<sequence>MADNVLYGDDMLHTDESLSDENNKFNVQSDAPIATGAVRQRTKDNKKCHKQFGEVIMASVKVCAPYFYMIVSQFAYAGSSILGKLALGQGLSALVFVVYRHLIAMLILAPLAYVLERNRRPSFSFCVMLKIFILAMLGITIQQNVYYVGLHLISLTVASALGNIIPAFTFLLSIVLRMEKLNLKPVRGRAKLAGTIFCITGALIFTFWKGSALMLFGYFACSVSLVLQYSQASICEIYPAKLTMNAVMCFFAALQSSALSLIFERNASSWRMFPLFTHLILCIVFVWVLNGLLSRDNQKEALSIPIGIILARSDNSLVWTILGANTSKKDASLLCPAKVMLEHDFSPENSANSSLCNHEIGFRSFDMALIHLQTVKITCRMKERERETLVKQGELVLEWNPMLQGILEEARVAWLAMAATEEHQVSSTSSSFLLHLLVENPRYSCIFCRLRYSGLALFAFLYIKPLLSSSCSTLFFFASAKAPRATNPGRRTLILLLSRFFPDSARLLEERDVIMGKRAEELDIDNLLDEIPHLRHRGVHDRPDGAGFRIADELPTSVLHGDGGGCIWSEGVPSSLAEHSLPLEETLLLQNLCNMIRGEPFLVSGDQLVTMAWKISKGDSIPRQLGGLHSPRNQRIVQGTITKCLSFMSKEQIYCLAKDQHGCRLLQQQLDEGKDQVDTIFNGIIERAVDLMVDPSASLNIASCSIPAFGISSLKIFKSSISTSSVKLQMGFVSDVEMNIMLESSLNAKEKIISKLNMELHNMESTLLKGREQHLNEIKKLNALINEKDSALLEIRRELQERPTTRLVDDLRKKVKILQVEFEGLGELRSKDEEDEGLGELRSKDEEDEGI</sequence>
<feature type="transmembrane region" description="Helical" evidence="11">
    <location>
        <begin position="188"/>
        <end position="207"/>
    </location>
</feature>
<feature type="domain" description="EamA" evidence="12">
    <location>
        <begin position="66"/>
        <end position="205"/>
    </location>
</feature>
<evidence type="ECO:0000256" key="5">
    <source>
        <dbReference type="ARBA" id="ARBA00022845"/>
    </source>
</evidence>
<dbReference type="Pfam" id="PF00892">
    <property type="entry name" value="EamA"/>
    <property type="match status" value="1"/>
</dbReference>
<reference evidence="13 14" key="1">
    <citation type="submission" date="2020-08" db="EMBL/GenBank/DDBJ databases">
        <title>Plant Genome Project.</title>
        <authorList>
            <person name="Zhang R.-G."/>
        </authorList>
    </citation>
    <scope>NUCLEOTIDE SEQUENCE [LARGE SCALE GENOMIC DNA]</scope>
    <source>
        <tissue evidence="13">Rhizome</tissue>
    </source>
</reference>
<dbReference type="GO" id="GO:0016020">
    <property type="term" value="C:membrane"/>
    <property type="evidence" value="ECO:0007669"/>
    <property type="project" value="UniProtKB-SubCell"/>
</dbReference>
<dbReference type="GO" id="GO:0006417">
    <property type="term" value="P:regulation of translation"/>
    <property type="evidence" value="ECO:0007669"/>
    <property type="project" value="UniProtKB-KW"/>
</dbReference>
<feature type="transmembrane region" description="Helical" evidence="11">
    <location>
        <begin position="452"/>
        <end position="478"/>
    </location>
</feature>
<feature type="transmembrane region" description="Helical" evidence="11">
    <location>
        <begin position="275"/>
        <end position="293"/>
    </location>
</feature>
<keyword evidence="3 11" id="KW-0812">Transmembrane</keyword>
<dbReference type="InterPro" id="IPR011989">
    <property type="entry name" value="ARM-like"/>
</dbReference>
<evidence type="ECO:0000313" key="13">
    <source>
        <dbReference type="EMBL" id="KAG6476832.1"/>
    </source>
</evidence>
<evidence type="ECO:0000256" key="4">
    <source>
        <dbReference type="ARBA" id="ARBA00022737"/>
    </source>
</evidence>
<comment type="similarity">
    <text evidence="2">Belongs to the drug/metabolite transporter (DMT) superfamily. Plant drug/metabolite exporter (P-DME) (TC 2.A.7.4) family.</text>
</comment>
<feature type="transmembrane region" description="Helical" evidence="11">
    <location>
        <begin position="153"/>
        <end position="176"/>
    </location>
</feature>
<feature type="transmembrane region" description="Helical" evidence="11">
    <location>
        <begin position="66"/>
        <end position="87"/>
    </location>
</feature>
<keyword evidence="14" id="KW-1185">Reference proteome</keyword>
<dbReference type="InterPro" id="IPR000620">
    <property type="entry name" value="EamA_dom"/>
</dbReference>
<gene>
    <name evidence="13" type="ORF">ZIOFF_066080</name>
</gene>
<evidence type="ECO:0000256" key="11">
    <source>
        <dbReference type="SAM" id="Phobius"/>
    </source>
</evidence>
<proteinExistence type="inferred from homology"/>
<dbReference type="Pfam" id="PF00806">
    <property type="entry name" value="PUF"/>
    <property type="match status" value="1"/>
</dbReference>
<protein>
    <recommendedName>
        <fullName evidence="12">EamA domain-containing protein</fullName>
    </recommendedName>
</protein>
<evidence type="ECO:0000256" key="8">
    <source>
        <dbReference type="PROSITE-ProRule" id="PRU00317"/>
    </source>
</evidence>
<dbReference type="InterPro" id="IPR037185">
    <property type="entry name" value="EmrE-like"/>
</dbReference>
<evidence type="ECO:0000256" key="7">
    <source>
        <dbReference type="ARBA" id="ARBA00023136"/>
    </source>
</evidence>
<dbReference type="PROSITE" id="PS50302">
    <property type="entry name" value="PUM"/>
    <property type="match status" value="1"/>
</dbReference>
<evidence type="ECO:0000256" key="10">
    <source>
        <dbReference type="SAM" id="MobiDB-lite"/>
    </source>
</evidence>
<dbReference type="Proteomes" id="UP000734854">
    <property type="component" value="Unassembled WGS sequence"/>
</dbReference>
<keyword evidence="6 11" id="KW-1133">Transmembrane helix</keyword>
<dbReference type="SUPFAM" id="SSF48371">
    <property type="entry name" value="ARM repeat"/>
    <property type="match status" value="1"/>
</dbReference>
<evidence type="ECO:0000256" key="3">
    <source>
        <dbReference type="ARBA" id="ARBA00022692"/>
    </source>
</evidence>
<keyword evidence="9" id="KW-0175">Coiled coil</keyword>
<dbReference type="GO" id="GO:0022857">
    <property type="term" value="F:transmembrane transporter activity"/>
    <property type="evidence" value="ECO:0007669"/>
    <property type="project" value="InterPro"/>
</dbReference>
<feature type="transmembrane region" description="Helical" evidence="11">
    <location>
        <begin position="93"/>
        <end position="115"/>
    </location>
</feature>
<comment type="caution">
    <text evidence="13">The sequence shown here is derived from an EMBL/GenBank/DDBJ whole genome shotgun (WGS) entry which is preliminary data.</text>
</comment>
<keyword evidence="5" id="KW-0810">Translation regulation</keyword>
<keyword evidence="4" id="KW-0677">Repeat</keyword>
<evidence type="ECO:0000256" key="6">
    <source>
        <dbReference type="ARBA" id="ARBA00022989"/>
    </source>
</evidence>
<dbReference type="EMBL" id="JACMSC010000018">
    <property type="protein sequence ID" value="KAG6476832.1"/>
    <property type="molecule type" value="Genomic_DNA"/>
</dbReference>
<dbReference type="AlphaFoldDB" id="A0A8J5F119"/>
<feature type="region of interest" description="Disordered" evidence="10">
    <location>
        <begin position="829"/>
        <end position="851"/>
    </location>
</feature>
<feature type="repeat" description="Pumilio" evidence="8">
    <location>
        <begin position="646"/>
        <end position="686"/>
    </location>
</feature>
<dbReference type="PANTHER" id="PTHR31218">
    <property type="entry name" value="WAT1-RELATED PROTEIN"/>
    <property type="match status" value="1"/>
</dbReference>
<dbReference type="GO" id="GO:0003723">
    <property type="term" value="F:RNA binding"/>
    <property type="evidence" value="ECO:0007669"/>
    <property type="project" value="InterPro"/>
</dbReference>
<organism evidence="13 14">
    <name type="scientific">Zingiber officinale</name>
    <name type="common">Ginger</name>
    <name type="synonym">Amomum zingiber</name>
    <dbReference type="NCBI Taxonomy" id="94328"/>
    <lineage>
        <taxon>Eukaryota</taxon>
        <taxon>Viridiplantae</taxon>
        <taxon>Streptophyta</taxon>
        <taxon>Embryophyta</taxon>
        <taxon>Tracheophyta</taxon>
        <taxon>Spermatophyta</taxon>
        <taxon>Magnoliopsida</taxon>
        <taxon>Liliopsida</taxon>
        <taxon>Zingiberales</taxon>
        <taxon>Zingiberaceae</taxon>
        <taxon>Zingiber</taxon>
    </lineage>
</organism>
<dbReference type="SUPFAM" id="SSF103481">
    <property type="entry name" value="Multidrug resistance efflux transporter EmrE"/>
    <property type="match status" value="1"/>
</dbReference>